<dbReference type="SUPFAM" id="SSF56601">
    <property type="entry name" value="beta-lactamase/transpeptidase-like"/>
    <property type="match status" value="1"/>
</dbReference>
<evidence type="ECO:0000259" key="1">
    <source>
        <dbReference type="Pfam" id="PF00144"/>
    </source>
</evidence>
<dbReference type="PANTHER" id="PTHR43283">
    <property type="entry name" value="BETA-LACTAMASE-RELATED"/>
    <property type="match status" value="1"/>
</dbReference>
<sequence>MVRLSEKGKAALDSILTKAIDDGRVPGAGLVVGTADKEIYCGAAGLRSFQDSSAGKVDADSIFWICSQTKLITTIAILQLVERGLLDYDTPVAPIIPELANPIIIADPSSPSSTYAPAKMPILLRHLLNHTSGLYYTSHKRSPEDLAPANTRSPYEGDHSVTQFFRILRSGQGVFGEEYRREKVPEDGLPGVPLAYEPGTNFSYGWSSDILVFMVERLTGQKMEAYCKEHIFGPLEMETSFYLTPEKKAKLVQLTYRRRDGTLEKWADQIDIIEQDPAKLDVVLGGIGLYSTLSDYLKLLQHIISINAGTATQGILSAKSVSDLFTPTLPEHATAALYQFTKWENCQFGIGLCLATKDWSNGRRKKGSGFWYGWAGTNYFMDPATGIAVAYGTQVAPTCDPEVVKLWEELEATIYQGLEA</sequence>
<dbReference type="Pfam" id="PF00144">
    <property type="entry name" value="Beta-lactamase"/>
    <property type="match status" value="1"/>
</dbReference>
<name>A0A8S0VTN3_CYCAE</name>
<evidence type="ECO:0000313" key="3">
    <source>
        <dbReference type="Proteomes" id="UP000467700"/>
    </source>
</evidence>
<organism evidence="2 3">
    <name type="scientific">Cyclocybe aegerita</name>
    <name type="common">Black poplar mushroom</name>
    <name type="synonym">Agrocybe aegerita</name>
    <dbReference type="NCBI Taxonomy" id="1973307"/>
    <lineage>
        <taxon>Eukaryota</taxon>
        <taxon>Fungi</taxon>
        <taxon>Dikarya</taxon>
        <taxon>Basidiomycota</taxon>
        <taxon>Agaricomycotina</taxon>
        <taxon>Agaricomycetes</taxon>
        <taxon>Agaricomycetidae</taxon>
        <taxon>Agaricales</taxon>
        <taxon>Agaricineae</taxon>
        <taxon>Bolbitiaceae</taxon>
        <taxon>Cyclocybe</taxon>
    </lineage>
</organism>
<keyword evidence="3" id="KW-1185">Reference proteome</keyword>
<dbReference type="Proteomes" id="UP000467700">
    <property type="component" value="Unassembled WGS sequence"/>
</dbReference>
<proteinExistence type="predicted"/>
<protein>
    <recommendedName>
        <fullName evidence="1">Beta-lactamase-related domain-containing protein</fullName>
    </recommendedName>
</protein>
<dbReference type="InterPro" id="IPR050789">
    <property type="entry name" value="Diverse_Enzym_Activities"/>
</dbReference>
<comment type="caution">
    <text evidence="2">The sequence shown here is derived from an EMBL/GenBank/DDBJ whole genome shotgun (WGS) entry which is preliminary data.</text>
</comment>
<dbReference type="AlphaFoldDB" id="A0A8S0VTN3"/>
<feature type="domain" description="Beta-lactamase-related" evidence="1">
    <location>
        <begin position="13"/>
        <end position="398"/>
    </location>
</feature>
<dbReference type="PANTHER" id="PTHR43283:SF3">
    <property type="entry name" value="BETA-LACTAMASE FAMILY PROTEIN (AFU_ORTHOLOGUE AFUA_5G07500)"/>
    <property type="match status" value="1"/>
</dbReference>
<dbReference type="Gene3D" id="3.40.710.10">
    <property type="entry name" value="DD-peptidase/beta-lactamase superfamily"/>
    <property type="match status" value="1"/>
</dbReference>
<gene>
    <name evidence="2" type="ORF">AAE3_LOCUS11019</name>
</gene>
<dbReference type="InterPro" id="IPR001466">
    <property type="entry name" value="Beta-lactam-related"/>
</dbReference>
<accession>A0A8S0VTN3</accession>
<dbReference type="InterPro" id="IPR012338">
    <property type="entry name" value="Beta-lactam/transpept-like"/>
</dbReference>
<evidence type="ECO:0000313" key="2">
    <source>
        <dbReference type="EMBL" id="CAA7268789.1"/>
    </source>
</evidence>
<dbReference type="OrthoDB" id="428260at2759"/>
<reference evidence="2 3" key="1">
    <citation type="submission" date="2020-01" db="EMBL/GenBank/DDBJ databases">
        <authorList>
            <person name="Gupta K D."/>
        </authorList>
    </citation>
    <scope>NUCLEOTIDE SEQUENCE [LARGE SCALE GENOMIC DNA]</scope>
</reference>
<dbReference type="EMBL" id="CACVBS010000070">
    <property type="protein sequence ID" value="CAA7268789.1"/>
    <property type="molecule type" value="Genomic_DNA"/>
</dbReference>